<name>D9PYK2_METTM</name>
<organism evidence="2 3">
    <name type="scientific">Methanothermobacter marburgensis (strain ATCC BAA-927 / DSM 2133 / JCM 14651 / NBRC 100331 / OCM 82 / Marburg)</name>
    <name type="common">Methanobacterium thermoautotrophicum</name>
    <dbReference type="NCBI Taxonomy" id="79929"/>
    <lineage>
        <taxon>Archaea</taxon>
        <taxon>Methanobacteriati</taxon>
        <taxon>Methanobacteriota</taxon>
        <taxon>Methanomada group</taxon>
        <taxon>Methanobacteria</taxon>
        <taxon>Methanobacteriales</taxon>
        <taxon>Methanobacteriaceae</taxon>
        <taxon>Methanothermobacter</taxon>
    </lineage>
</organism>
<dbReference type="KEGG" id="mmg:MTBMA_c17320"/>
<dbReference type="Proteomes" id="UP000000345">
    <property type="component" value="Chromosome"/>
</dbReference>
<protein>
    <submittedName>
        <fullName evidence="2">Uncharacterized protein</fullName>
    </submittedName>
</protein>
<keyword evidence="1" id="KW-1133">Transmembrane helix</keyword>
<reference key="1">
    <citation type="submission" date="2009-08" db="EMBL/GenBank/DDBJ databases">
        <title>The genome sequence of Methanothermobacter marburgensis.</title>
        <authorList>
            <person name="Kaster A."/>
            <person name="Seedorf H."/>
            <person name="Goenrich M."/>
            <person name="Wiezer A."/>
            <person name="Liesegang H."/>
            <person name="Thauer R."/>
            <person name="Gottschalk G."/>
        </authorList>
    </citation>
    <scope>NUCLEOTIDE SEQUENCE</scope>
    <source>
        <strain>Marburg</strain>
    </source>
</reference>
<dbReference type="PaxDb" id="79929-MTBMA_c17320"/>
<dbReference type="GeneID" id="43707540"/>
<evidence type="ECO:0000256" key="1">
    <source>
        <dbReference type="SAM" id="Phobius"/>
    </source>
</evidence>
<feature type="transmembrane region" description="Helical" evidence="1">
    <location>
        <begin position="112"/>
        <end position="135"/>
    </location>
</feature>
<dbReference type="HOGENOM" id="CLU_1801694_0_0_2"/>
<gene>
    <name evidence="2" type="ordered locus">MTBMA_c17320</name>
</gene>
<dbReference type="GeneID" id="9705443"/>
<dbReference type="RefSeq" id="WP_013296510.1">
    <property type="nucleotide sequence ID" value="NC_014408.1"/>
</dbReference>
<feature type="transmembrane region" description="Helical" evidence="1">
    <location>
        <begin position="47"/>
        <end position="68"/>
    </location>
</feature>
<accession>D9PYK2</accession>
<keyword evidence="3" id="KW-1185">Reference proteome</keyword>
<dbReference type="STRING" id="79929.MTBMA_c17320"/>
<evidence type="ECO:0000313" key="2">
    <source>
        <dbReference type="EMBL" id="ADL59300.1"/>
    </source>
</evidence>
<evidence type="ECO:0000313" key="3">
    <source>
        <dbReference type="Proteomes" id="UP000000345"/>
    </source>
</evidence>
<dbReference type="EMBL" id="CP001710">
    <property type="protein sequence ID" value="ADL59300.1"/>
    <property type="molecule type" value="Genomic_DNA"/>
</dbReference>
<keyword evidence="1" id="KW-0812">Transmembrane</keyword>
<sequence>MKYKRFILTLLAVFAITAAIVLSGWLQGDELAPFFYVVSGDPVDSAAYILILDVIAILFMTGLKGVIIDTGGCYDHDFTGTLLISALFTLGFNLIGLTNAILTETPINKNVVGTTCVAITVTATAYIAFTVLTIIKPVTDSKD</sequence>
<feature type="transmembrane region" description="Helical" evidence="1">
    <location>
        <begin position="80"/>
        <end position="100"/>
    </location>
</feature>
<dbReference type="AlphaFoldDB" id="D9PYK2"/>
<dbReference type="OrthoDB" id="81564at2157"/>
<proteinExistence type="predicted"/>
<keyword evidence="1" id="KW-0472">Membrane</keyword>
<reference evidence="2 3" key="2">
    <citation type="journal article" date="2010" name="J. Bacteriol.">
        <title>Complete genome sequence of Methanothermobacter marburgensis, a methanoarchaeon model organism.</title>
        <authorList>
            <person name="Liesegang H."/>
            <person name="Kaster A.K."/>
            <person name="Wiezer A."/>
            <person name="Goenrich M."/>
            <person name="Wollherr A."/>
            <person name="Seedorf H."/>
            <person name="Gottschalk G."/>
            <person name="Thauer R.K."/>
        </authorList>
    </citation>
    <scope>NUCLEOTIDE SEQUENCE [LARGE SCALE GENOMIC DNA]</scope>
    <source>
        <strain evidence="3">ATCC BAA-927 / DSM 2133 / JCM 14651 / NBRC 100331 / OCM 82 / Marburg</strain>
    </source>
</reference>